<dbReference type="Gene3D" id="3.90.550.10">
    <property type="entry name" value="Spore Coat Polysaccharide Biosynthesis Protein SpsA, Chain A"/>
    <property type="match status" value="1"/>
</dbReference>
<proteinExistence type="predicted"/>
<dbReference type="AlphaFoldDB" id="A0A0G0BW80"/>
<accession>A0A0G0BW80</accession>
<dbReference type="SUPFAM" id="SSF53448">
    <property type="entry name" value="Nucleotide-diphospho-sugar transferases"/>
    <property type="match status" value="2"/>
</dbReference>
<name>A0A0G0BW80_9BACT</name>
<evidence type="ECO:0000313" key="1">
    <source>
        <dbReference type="EMBL" id="KKP43145.1"/>
    </source>
</evidence>
<organism evidence="1 2">
    <name type="scientific">candidate division WS6 bacterium GW2011_GWC1_33_20</name>
    <dbReference type="NCBI Taxonomy" id="1619089"/>
    <lineage>
        <taxon>Bacteria</taxon>
        <taxon>Candidatus Dojkabacteria</taxon>
    </lineage>
</organism>
<dbReference type="EMBL" id="LBOV01000020">
    <property type="protein sequence ID" value="KKP43145.1"/>
    <property type="molecule type" value="Genomic_DNA"/>
</dbReference>
<dbReference type="InterPro" id="IPR029044">
    <property type="entry name" value="Nucleotide-diphossugar_trans"/>
</dbReference>
<sequence length="503" mass="58812">MKYSIYRLCRNKETVKRLKENDKTYSLPKAVYLSGMDLYSFINKIIKECPTDYALLCHDDVILPQNIDDNLKNCIVSSDNAFGSTNWAVVGNAGLEVISKKTRTFISDPHTKILPPFTRTPIMVESVDGNTMLLNLKNIRKNNVYLPPFLSGYHLYDVILCMESYKKGLICAISSWLYVIHNSPGNYADFQKMVITSQYQKYFSESFSNHIITTINSEIQIKREYKHLQNTKKILTSFENTVNNVIQEIFKKEEIELNIIIRLHKKSLQIYRLLESINILKRKADNNVKINTYLGINNIPKEEIVTFINELKSSYPNLYITDVYIKDSKTRFPRVNSIAQIISMIENDNSYSWIVDYDDFILPEIANNLQSILINNEVVIGDSYVFDEYWEDNSIYPLISKFHHRINAKDSIKIFTGKNYVPICSIMYKTAILKDIFEKNKLIGDYFEDYALILFASKILIYERKYSTQIAEFEGFKKGMIWKSLQKYRKIKNIIKSTFHRLK</sequence>
<dbReference type="Proteomes" id="UP000034302">
    <property type="component" value="Unassembled WGS sequence"/>
</dbReference>
<protein>
    <submittedName>
        <fullName evidence="1">Uncharacterized protein</fullName>
    </submittedName>
</protein>
<reference evidence="1 2" key="1">
    <citation type="journal article" date="2015" name="Nature">
        <title>rRNA introns, odd ribosomes, and small enigmatic genomes across a large radiation of phyla.</title>
        <authorList>
            <person name="Brown C.T."/>
            <person name="Hug L.A."/>
            <person name="Thomas B.C."/>
            <person name="Sharon I."/>
            <person name="Castelle C.J."/>
            <person name="Singh A."/>
            <person name="Wilkins M.J."/>
            <person name="Williams K.H."/>
            <person name="Banfield J.F."/>
        </authorList>
    </citation>
    <scope>NUCLEOTIDE SEQUENCE [LARGE SCALE GENOMIC DNA]</scope>
</reference>
<evidence type="ECO:0000313" key="2">
    <source>
        <dbReference type="Proteomes" id="UP000034302"/>
    </source>
</evidence>
<gene>
    <name evidence="1" type="ORF">UR34_C0020G0004</name>
</gene>
<comment type="caution">
    <text evidence="1">The sequence shown here is derived from an EMBL/GenBank/DDBJ whole genome shotgun (WGS) entry which is preliminary data.</text>
</comment>